<dbReference type="GO" id="GO:0016185">
    <property type="term" value="P:synaptic vesicle budding from presynaptic endocytic zone membrane"/>
    <property type="evidence" value="ECO:0007669"/>
    <property type="project" value="TreeGrafter"/>
</dbReference>
<dbReference type="GO" id="GO:0005905">
    <property type="term" value="C:clathrin-coated pit"/>
    <property type="evidence" value="ECO:0007669"/>
    <property type="project" value="UniProtKB-SubCell"/>
</dbReference>
<dbReference type="PANTHER" id="PTHR22951:SF16">
    <property type="entry name" value="PHOSPHATIDYLINOSITOL-BINDING CLATHRIN ASSEMBLY PROTEIN"/>
    <property type="match status" value="1"/>
</dbReference>
<dbReference type="InterPro" id="IPR045192">
    <property type="entry name" value="AP180-like"/>
</dbReference>
<evidence type="ECO:0000256" key="2">
    <source>
        <dbReference type="ARBA" id="ARBA00004555"/>
    </source>
</evidence>
<feature type="coiled-coil region" evidence="10">
    <location>
        <begin position="257"/>
        <end position="287"/>
    </location>
</feature>
<dbReference type="FunFam" id="1.20.58.150:FF:000001">
    <property type="entry name" value="phosphatidylinositol-binding clathrin assembly protein-like isoform X1"/>
    <property type="match status" value="1"/>
</dbReference>
<dbReference type="Ensembl" id="ENSNMLT00000012373.1">
    <property type="protein sequence ID" value="ENSNMLP00000010933.1"/>
    <property type="gene ID" value="ENSNMLG00000007485.1"/>
</dbReference>
<dbReference type="Pfam" id="PF07651">
    <property type="entry name" value="ANTH"/>
    <property type="match status" value="1"/>
</dbReference>
<dbReference type="GO" id="GO:0000149">
    <property type="term" value="F:SNARE binding"/>
    <property type="evidence" value="ECO:0007669"/>
    <property type="project" value="TreeGrafter"/>
</dbReference>
<dbReference type="GO" id="GO:0008021">
    <property type="term" value="C:synaptic vesicle"/>
    <property type="evidence" value="ECO:0007669"/>
    <property type="project" value="TreeGrafter"/>
</dbReference>
<reference evidence="13" key="2">
    <citation type="submission" date="2025-09" db="UniProtKB">
        <authorList>
            <consortium name="Ensembl"/>
        </authorList>
    </citation>
    <scope>IDENTIFICATION</scope>
</reference>
<evidence type="ECO:0000256" key="4">
    <source>
        <dbReference type="ARBA" id="ARBA00008011"/>
    </source>
</evidence>
<evidence type="ECO:0000256" key="8">
    <source>
        <dbReference type="ARBA" id="ARBA00023176"/>
    </source>
</evidence>
<dbReference type="GO" id="GO:0005545">
    <property type="term" value="F:1-phosphatidylinositol binding"/>
    <property type="evidence" value="ECO:0007669"/>
    <property type="project" value="InterPro"/>
</dbReference>
<keyword evidence="5" id="KW-0254">Endocytosis</keyword>
<reference evidence="13" key="1">
    <citation type="submission" date="2025-08" db="UniProtKB">
        <authorList>
            <consortium name="Ensembl"/>
        </authorList>
    </citation>
    <scope>IDENTIFICATION</scope>
</reference>
<organism evidence="13 14">
    <name type="scientific">Neogobius melanostomus</name>
    <name type="common">round goby</name>
    <dbReference type="NCBI Taxonomy" id="47308"/>
    <lineage>
        <taxon>Eukaryota</taxon>
        <taxon>Metazoa</taxon>
        <taxon>Chordata</taxon>
        <taxon>Craniata</taxon>
        <taxon>Vertebrata</taxon>
        <taxon>Euteleostomi</taxon>
        <taxon>Actinopterygii</taxon>
        <taxon>Neopterygii</taxon>
        <taxon>Teleostei</taxon>
        <taxon>Neoteleostei</taxon>
        <taxon>Acanthomorphata</taxon>
        <taxon>Gobiaria</taxon>
        <taxon>Gobiiformes</taxon>
        <taxon>Gobioidei</taxon>
        <taxon>Gobiidae</taxon>
        <taxon>Benthophilinae</taxon>
        <taxon>Neogobiini</taxon>
        <taxon>Neogobius</taxon>
    </lineage>
</organism>
<dbReference type="Gene3D" id="1.25.40.90">
    <property type="match status" value="1"/>
</dbReference>
<keyword evidence="8" id="KW-0168">Coated pit</keyword>
<evidence type="ECO:0000256" key="11">
    <source>
        <dbReference type="SAM" id="MobiDB-lite"/>
    </source>
</evidence>
<evidence type="ECO:0000256" key="6">
    <source>
        <dbReference type="ARBA" id="ARBA00023034"/>
    </source>
</evidence>
<dbReference type="GO" id="GO:0030136">
    <property type="term" value="C:clathrin-coated vesicle"/>
    <property type="evidence" value="ECO:0007669"/>
    <property type="project" value="UniProtKB-SubCell"/>
</dbReference>
<dbReference type="GO" id="GO:0032050">
    <property type="term" value="F:clathrin heavy chain binding"/>
    <property type="evidence" value="ECO:0007669"/>
    <property type="project" value="TreeGrafter"/>
</dbReference>
<dbReference type="GO" id="GO:0098894">
    <property type="term" value="C:extrinsic component of presynaptic endocytic zone membrane"/>
    <property type="evidence" value="ECO:0007669"/>
    <property type="project" value="TreeGrafter"/>
</dbReference>
<dbReference type="PANTHER" id="PTHR22951">
    <property type="entry name" value="CLATHRIN ASSEMBLY PROTEIN"/>
    <property type="match status" value="1"/>
</dbReference>
<dbReference type="InterPro" id="IPR014712">
    <property type="entry name" value="ANTH_dom_sf"/>
</dbReference>
<feature type="compositionally biased region" description="Low complexity" evidence="11">
    <location>
        <begin position="612"/>
        <end position="627"/>
    </location>
</feature>
<evidence type="ECO:0000259" key="12">
    <source>
        <dbReference type="PROSITE" id="PS50942"/>
    </source>
</evidence>
<dbReference type="InterPro" id="IPR011417">
    <property type="entry name" value="ANTH_dom"/>
</dbReference>
<evidence type="ECO:0000256" key="5">
    <source>
        <dbReference type="ARBA" id="ARBA00022583"/>
    </source>
</evidence>
<comment type="similarity">
    <text evidence="4">Belongs to the PICALM/SNAP91 family.</text>
</comment>
<evidence type="ECO:0000256" key="7">
    <source>
        <dbReference type="ARBA" id="ARBA00023136"/>
    </source>
</evidence>
<name>A0A8C6SU06_9GOBI</name>
<dbReference type="Gene3D" id="1.20.58.150">
    <property type="entry name" value="ANTH domain"/>
    <property type="match status" value="1"/>
</dbReference>
<dbReference type="GO" id="GO:0005546">
    <property type="term" value="F:phosphatidylinositol-4,5-bisphosphate binding"/>
    <property type="evidence" value="ECO:0007669"/>
    <property type="project" value="TreeGrafter"/>
</dbReference>
<keyword evidence="7" id="KW-0472">Membrane</keyword>
<feature type="domain" description="ENTH" evidence="12">
    <location>
        <begin position="1"/>
        <end position="94"/>
    </location>
</feature>
<dbReference type="SUPFAM" id="SSF89009">
    <property type="entry name" value="GAT-like domain"/>
    <property type="match status" value="1"/>
</dbReference>
<keyword evidence="14" id="KW-1185">Reference proteome</keyword>
<evidence type="ECO:0000256" key="1">
    <source>
        <dbReference type="ARBA" id="ARBA00004132"/>
    </source>
</evidence>
<dbReference type="GO" id="GO:0005794">
    <property type="term" value="C:Golgi apparatus"/>
    <property type="evidence" value="ECO:0007669"/>
    <property type="project" value="UniProtKB-SubCell"/>
</dbReference>
<proteinExistence type="inferred from homology"/>
<dbReference type="FunFam" id="1.25.40.90:FF:000034">
    <property type="entry name" value="Phosphatidylinositol-binding clathrin assembly protein-like"/>
    <property type="match status" value="1"/>
</dbReference>
<dbReference type="Proteomes" id="UP000694523">
    <property type="component" value="Unplaced"/>
</dbReference>
<keyword evidence="9" id="KW-0968">Cytoplasmic vesicle</keyword>
<dbReference type="AlphaFoldDB" id="A0A8C6SU06"/>
<keyword evidence="6" id="KW-0333">Golgi apparatus</keyword>
<dbReference type="SUPFAM" id="SSF48464">
    <property type="entry name" value="ENTH/VHS domain"/>
    <property type="match status" value="1"/>
</dbReference>
<protein>
    <submittedName>
        <fullName evidence="13">Phosphatidylinositol binding clathrin assembly protein b</fullName>
    </submittedName>
</protein>
<accession>A0A8C6SU06</accession>
<evidence type="ECO:0000313" key="14">
    <source>
        <dbReference type="Proteomes" id="UP000694523"/>
    </source>
</evidence>
<dbReference type="SMART" id="SM00273">
    <property type="entry name" value="ENTH"/>
    <property type="match status" value="1"/>
</dbReference>
<dbReference type="GO" id="GO:0048268">
    <property type="term" value="P:clathrin coat assembly"/>
    <property type="evidence" value="ECO:0007669"/>
    <property type="project" value="InterPro"/>
</dbReference>
<sequence length="645" mass="70019">MNVNIPQLADSLFERTTNTSWVVVFKSLITTHHLMVYGNERFVQYLASRNTLFNLSNFLDKSGLQGYDMSTFIRRYSRYLNEKAVSYRQVAFDFTKVKRGVDGVMRTMNTEKLLKTIPIIQNQMDALLDFNVNANELTNGVINAAFMLLFKDSIRLFAAYNEGIINLLEKYFDMKKTQCKEGLDIYKKFLTRMTRISEFLKVAEVTNAPSSLLEALEQHLASLEGKKVKDSTAASRASTLSNAVSSLASTGMSFTKVDEREKKQAALEEEQARLKALKEQRLKELSKRPSFSTTDASPVSTTGGTISTAAAIDLFSTPGCSNGAVKMEGDLFDLQSSFQSSSQSGSTGLPAASAWADPFTSAEAGDESMPNLNPFLSKLVVDATHLPVVSSDGVSFSSRTSGHEMFGGNGSFWFSSSHSYEVTSDVVLLINLLISSGYAPPQAPPQPPGGLHVDFESVFGTKATDVTSCFFLDITGGILKPTLAGSNQPSSLQPEKLVSDDLDSSLANLVGNLGIGNGTMKNDIHWSQPGEKRMTGGTNWQPKAAPSTTWNPSYLFPVHFAPSVMAFPATTPTGMMGYSMPPQMGSMGIMNPPTMMYSQPVMRPPNPFGSVSSAQPSAASSPSSQSPLRAPGQDPFAHLSLKDFL</sequence>
<evidence type="ECO:0000313" key="13">
    <source>
        <dbReference type="Ensembl" id="ENSNMLP00000010933.1"/>
    </source>
</evidence>
<dbReference type="PROSITE" id="PS50942">
    <property type="entry name" value="ENTH"/>
    <property type="match status" value="1"/>
</dbReference>
<evidence type="ECO:0000256" key="3">
    <source>
        <dbReference type="ARBA" id="ARBA00004600"/>
    </source>
</evidence>
<evidence type="ECO:0000256" key="9">
    <source>
        <dbReference type="ARBA" id="ARBA00023329"/>
    </source>
</evidence>
<dbReference type="InterPro" id="IPR013809">
    <property type="entry name" value="ENTH"/>
</dbReference>
<keyword evidence="10" id="KW-0175">Coiled coil</keyword>
<evidence type="ECO:0000256" key="10">
    <source>
        <dbReference type="SAM" id="Coils"/>
    </source>
</evidence>
<feature type="region of interest" description="Disordered" evidence="11">
    <location>
        <begin position="598"/>
        <end position="645"/>
    </location>
</feature>
<dbReference type="InterPro" id="IPR008942">
    <property type="entry name" value="ENTH_VHS"/>
</dbReference>
<comment type="subcellular location">
    <subcellularLocation>
        <location evidence="1">Cytoplasmic vesicle</location>
        <location evidence="1">Clathrin-coated vesicle</location>
    </subcellularLocation>
    <subcellularLocation>
        <location evidence="2">Golgi apparatus</location>
    </subcellularLocation>
    <subcellularLocation>
        <location evidence="3">Membrane</location>
        <location evidence="3">Clathrin-coated pit</location>
    </subcellularLocation>
</comment>
<dbReference type="GO" id="GO:0072583">
    <property type="term" value="P:clathrin-dependent endocytosis"/>
    <property type="evidence" value="ECO:0007669"/>
    <property type="project" value="InterPro"/>
</dbReference>